<evidence type="ECO:0000313" key="2">
    <source>
        <dbReference type="EMBL" id="JAA98199.1"/>
    </source>
</evidence>
<dbReference type="EMBL" id="GAMD01003391">
    <property type="protein sequence ID" value="JAA98199.1"/>
    <property type="molecule type" value="mRNA"/>
</dbReference>
<sequence>MIPSTPEEPRETQGRSTVRPLTAAFMYERLQRMSNERGLKLAPEDILISAYLGHNLIYATAPPPATATDLHTASDGRTSPMSTRTP</sequence>
<reference evidence="2" key="1">
    <citation type="submission" date="2013-07" db="EMBL/GenBank/DDBJ databases">
        <title>Transcriptome sequencing and developmental regulation of gene expression in Anopheles aquasalis.</title>
        <authorList>
            <consortium name="Brazilian Malaria Network (MCT/CNPq/MS/SCTIE/DECIT/PRONEX 555648/2009-5) and Research Network on Bioactive Molecules from Arthropod Vectors (NAP-MOBIARVE"/>
            <consortium name="University of Sao Paulo)"/>
            <person name="Marinotti O."/>
            <person name="Ribeiro J.M.C."/>
            <person name="Costa-da-Silva A.L."/>
            <person name="Silva M.C.P."/>
            <person name="Lopes A.R."/>
            <person name="Barros M.S."/>
            <person name="Sa-Nunes A."/>
            <person name="Konjin B.B."/>
            <person name="Carvalho E."/>
            <person name="Suesdek L."/>
            <person name="Silva-Neto M.A.C."/>
            <person name="Capurro M.L."/>
        </authorList>
    </citation>
    <scope>NUCLEOTIDE SEQUENCE</scope>
    <source>
        <tissue evidence="2">Whole body</tissue>
    </source>
</reference>
<evidence type="ECO:0000256" key="1">
    <source>
        <dbReference type="SAM" id="MobiDB-lite"/>
    </source>
</evidence>
<proteinExistence type="evidence at transcript level"/>
<feature type="region of interest" description="Disordered" evidence="1">
    <location>
        <begin position="1"/>
        <end position="20"/>
    </location>
</feature>
<accession>T1DEU2</accession>
<dbReference type="AlphaFoldDB" id="T1DEU2"/>
<feature type="region of interest" description="Disordered" evidence="1">
    <location>
        <begin position="62"/>
        <end position="86"/>
    </location>
</feature>
<protein>
    <submittedName>
        <fullName evidence="2">Uncharacterized protein</fullName>
    </submittedName>
</protein>
<organism evidence="2">
    <name type="scientific">Anopheles aquasalis</name>
    <name type="common">Malaria mosquito</name>
    <dbReference type="NCBI Taxonomy" id="42839"/>
    <lineage>
        <taxon>Eukaryota</taxon>
        <taxon>Metazoa</taxon>
        <taxon>Ecdysozoa</taxon>
        <taxon>Arthropoda</taxon>
        <taxon>Hexapoda</taxon>
        <taxon>Insecta</taxon>
        <taxon>Pterygota</taxon>
        <taxon>Neoptera</taxon>
        <taxon>Endopterygota</taxon>
        <taxon>Diptera</taxon>
        <taxon>Nematocera</taxon>
        <taxon>Culicoidea</taxon>
        <taxon>Culicidae</taxon>
        <taxon>Anophelinae</taxon>
        <taxon>Anopheles</taxon>
    </lineage>
</organism>
<name>T1DEU2_ANOAQ</name>
<feature type="compositionally biased region" description="Polar residues" evidence="1">
    <location>
        <begin position="69"/>
        <end position="86"/>
    </location>
</feature>